<reference evidence="3" key="1">
    <citation type="submission" date="2020-01" db="EMBL/GenBank/DDBJ databases">
        <title>'Steroidobacter agaridevorans' sp. nov., agar-degrading bacteria isolated from rhizosphere soils.</title>
        <authorList>
            <person name="Ikenaga M."/>
            <person name="Kataoka M."/>
            <person name="Murouchi A."/>
            <person name="Katsuragi S."/>
            <person name="Sakai M."/>
        </authorList>
    </citation>
    <scope>NUCLEOTIDE SEQUENCE [LARGE SCALE GENOMIC DNA]</scope>
    <source>
        <strain evidence="3">YU21-B</strain>
    </source>
</reference>
<name>A0A829YJW5_9GAMM</name>
<protein>
    <recommendedName>
        <fullName evidence="1">GspD-like N0 domain-containing protein</fullName>
    </recommendedName>
</protein>
<dbReference type="PROSITE" id="PS51257">
    <property type="entry name" value="PROKAR_LIPOPROTEIN"/>
    <property type="match status" value="1"/>
</dbReference>
<gene>
    <name evidence="2" type="ORF">GCM10011487_56470</name>
</gene>
<comment type="caution">
    <text evidence="2">The sequence shown here is derived from an EMBL/GenBank/DDBJ whole genome shotgun (WGS) entry which is preliminary data.</text>
</comment>
<sequence>MFEYGTKLATAVVATALACVAWGQEPSSTNRFIAPDDTPPAPRTPSKVAPDLRDIDFSSFARIVGQVSGRTLVVGAGVCALINATWDHELTGEQFYQEFVSIAHALGFIVVEQDSVTTISLGKDRKGASACGSYSNRASASESVSARPR</sequence>
<evidence type="ECO:0000313" key="2">
    <source>
        <dbReference type="EMBL" id="GFE83647.1"/>
    </source>
</evidence>
<proteinExistence type="predicted"/>
<feature type="domain" description="GspD-like N0" evidence="1">
    <location>
        <begin position="51"/>
        <end position="116"/>
    </location>
</feature>
<dbReference type="Proteomes" id="UP000445000">
    <property type="component" value="Unassembled WGS sequence"/>
</dbReference>
<accession>A0A829YJW5</accession>
<dbReference type="RefSeq" id="WP_408988276.1">
    <property type="nucleotide sequence ID" value="NZ_BLJN01000006.1"/>
</dbReference>
<keyword evidence="3" id="KW-1185">Reference proteome</keyword>
<evidence type="ECO:0000259" key="1">
    <source>
        <dbReference type="Pfam" id="PF21305"/>
    </source>
</evidence>
<dbReference type="Gene3D" id="3.55.50.30">
    <property type="match status" value="1"/>
</dbReference>
<dbReference type="InterPro" id="IPR049371">
    <property type="entry name" value="GspD-like_N0"/>
</dbReference>
<dbReference type="Pfam" id="PF21305">
    <property type="entry name" value="type_II_gspD_N0"/>
    <property type="match status" value="1"/>
</dbReference>
<dbReference type="EMBL" id="BLJN01000006">
    <property type="protein sequence ID" value="GFE83647.1"/>
    <property type="molecule type" value="Genomic_DNA"/>
</dbReference>
<evidence type="ECO:0000313" key="3">
    <source>
        <dbReference type="Proteomes" id="UP000445000"/>
    </source>
</evidence>
<organism evidence="2 3">
    <name type="scientific">Steroidobacter agaridevorans</name>
    <dbReference type="NCBI Taxonomy" id="2695856"/>
    <lineage>
        <taxon>Bacteria</taxon>
        <taxon>Pseudomonadati</taxon>
        <taxon>Pseudomonadota</taxon>
        <taxon>Gammaproteobacteria</taxon>
        <taxon>Steroidobacterales</taxon>
        <taxon>Steroidobacteraceae</taxon>
        <taxon>Steroidobacter</taxon>
    </lineage>
</organism>
<dbReference type="AlphaFoldDB" id="A0A829YJW5"/>